<keyword evidence="6" id="KW-0770">Synapse</keyword>
<dbReference type="SUPFAM" id="SSF90112">
    <property type="entry name" value="Neurotransmitter-gated ion-channel transmembrane pore"/>
    <property type="match status" value="1"/>
</dbReference>
<evidence type="ECO:0000256" key="13">
    <source>
        <dbReference type="ARBA" id="ARBA00023214"/>
    </source>
</evidence>
<dbReference type="Pfam" id="PF02931">
    <property type="entry name" value="Neur_chan_LBD"/>
    <property type="match status" value="1"/>
</dbReference>
<feature type="region of interest" description="Disordered" evidence="19">
    <location>
        <begin position="375"/>
        <end position="396"/>
    </location>
</feature>
<evidence type="ECO:0000256" key="7">
    <source>
        <dbReference type="ARBA" id="ARBA00023065"/>
    </source>
</evidence>
<keyword evidence="9" id="KW-1015">Disulfide bond</keyword>
<dbReference type="InterPro" id="IPR006028">
    <property type="entry name" value="GABAA/Glycine_rcpt"/>
</dbReference>
<evidence type="ECO:0000256" key="9">
    <source>
        <dbReference type="ARBA" id="ARBA00023157"/>
    </source>
</evidence>
<keyword evidence="8 18" id="KW-0472">Membrane</keyword>
<dbReference type="OrthoDB" id="203862at2759"/>
<dbReference type="InterPro" id="IPR018000">
    <property type="entry name" value="Neurotransmitter_ion_chnl_CS"/>
</dbReference>
<evidence type="ECO:0000256" key="4">
    <source>
        <dbReference type="ARBA" id="ARBA00022729"/>
    </source>
</evidence>
<evidence type="ECO:0000259" key="20">
    <source>
        <dbReference type="Pfam" id="PF02931"/>
    </source>
</evidence>
<keyword evidence="10" id="KW-0675">Receptor</keyword>
<feature type="transmembrane region" description="Helical" evidence="18">
    <location>
        <begin position="268"/>
        <end position="291"/>
    </location>
</feature>
<dbReference type="FunFam" id="2.70.170.10:FF:000003">
    <property type="entry name" value="Putative gamma-aminobutyric acid receptor subunit gamma-2"/>
    <property type="match status" value="1"/>
</dbReference>
<dbReference type="GO" id="GO:0005230">
    <property type="term" value="F:extracellular ligand-gated monoatomic ion channel activity"/>
    <property type="evidence" value="ECO:0007669"/>
    <property type="project" value="InterPro"/>
</dbReference>
<evidence type="ECO:0008006" key="24">
    <source>
        <dbReference type="Google" id="ProtNLM"/>
    </source>
</evidence>
<keyword evidence="2" id="KW-1003">Cell membrane</keyword>
<gene>
    <name evidence="22" type="ORF">BOX15_Mlig026527g1</name>
</gene>
<dbReference type="SUPFAM" id="SSF63712">
    <property type="entry name" value="Nicotinic receptor ligand binding domain-like"/>
    <property type="match status" value="1"/>
</dbReference>
<dbReference type="STRING" id="282301.A0A267F230"/>
<evidence type="ECO:0000256" key="8">
    <source>
        <dbReference type="ARBA" id="ARBA00023136"/>
    </source>
</evidence>
<comment type="subcellular location">
    <subcellularLocation>
        <location evidence="17">Postsynaptic cell membrane</location>
        <topology evidence="17">Multi-pass membrane protein</topology>
    </subcellularLocation>
</comment>
<evidence type="ECO:0000256" key="16">
    <source>
        <dbReference type="ARBA" id="ARBA00023303"/>
    </source>
</evidence>
<keyword evidence="4 18" id="KW-0732">Signal</keyword>
<dbReference type="PRINTS" id="PR00252">
    <property type="entry name" value="NRIONCHANNEL"/>
</dbReference>
<dbReference type="GO" id="GO:0004890">
    <property type="term" value="F:GABA-A receptor activity"/>
    <property type="evidence" value="ECO:0007669"/>
    <property type="project" value="InterPro"/>
</dbReference>
<keyword evidence="13" id="KW-0868">Chloride</keyword>
<dbReference type="InterPro" id="IPR036719">
    <property type="entry name" value="Neuro-gated_channel_TM_sf"/>
</dbReference>
<evidence type="ECO:0000256" key="19">
    <source>
        <dbReference type="SAM" id="MobiDB-lite"/>
    </source>
</evidence>
<dbReference type="Gene3D" id="1.20.58.390">
    <property type="entry name" value="Neurotransmitter-gated ion-channel transmembrane domain"/>
    <property type="match status" value="1"/>
</dbReference>
<dbReference type="PRINTS" id="PR01079">
    <property type="entry name" value="GABAARALPHA"/>
</dbReference>
<dbReference type="CDD" id="cd19049">
    <property type="entry name" value="LGIC_TM_anion"/>
    <property type="match status" value="1"/>
</dbReference>
<comment type="caution">
    <text evidence="22">The sequence shown here is derived from an EMBL/GenBank/DDBJ whole genome shotgun (WGS) entry which is preliminary data.</text>
</comment>
<feature type="chain" id="PRO_5022261524" description="Neur_chan_LBD domain-containing protein" evidence="18">
    <location>
        <begin position="21"/>
        <end position="525"/>
    </location>
</feature>
<dbReference type="CDD" id="cd19007">
    <property type="entry name" value="LGIC_ECD_GABAR_GRD-like"/>
    <property type="match status" value="1"/>
</dbReference>
<feature type="signal peptide" evidence="18">
    <location>
        <begin position="1"/>
        <end position="20"/>
    </location>
</feature>
<keyword evidence="5 18" id="KW-1133">Transmembrane helix</keyword>
<keyword evidence="16 18" id="KW-0407">Ion channel</keyword>
<dbReference type="AlphaFoldDB" id="A0A267F230"/>
<evidence type="ECO:0000259" key="21">
    <source>
        <dbReference type="Pfam" id="PF02932"/>
    </source>
</evidence>
<evidence type="ECO:0000313" key="23">
    <source>
        <dbReference type="Proteomes" id="UP000215902"/>
    </source>
</evidence>
<dbReference type="InterPro" id="IPR001390">
    <property type="entry name" value="GABAAa_rcpt"/>
</dbReference>
<dbReference type="InterPro" id="IPR006202">
    <property type="entry name" value="Neur_chan_lig-bd"/>
</dbReference>
<comment type="caution">
    <text evidence="18">Lacks conserved residue(s) required for the propagation of feature annotation.</text>
</comment>
<evidence type="ECO:0000256" key="15">
    <source>
        <dbReference type="ARBA" id="ARBA00023286"/>
    </source>
</evidence>
<evidence type="ECO:0000256" key="11">
    <source>
        <dbReference type="ARBA" id="ARBA00023173"/>
    </source>
</evidence>
<evidence type="ECO:0000256" key="12">
    <source>
        <dbReference type="ARBA" id="ARBA00023180"/>
    </source>
</evidence>
<keyword evidence="1 18" id="KW-0813">Transport</keyword>
<dbReference type="PRINTS" id="PR00253">
    <property type="entry name" value="GABAARECEPTR"/>
</dbReference>
<proteinExistence type="inferred from homology"/>
<dbReference type="Gene3D" id="2.70.170.10">
    <property type="entry name" value="Neurotransmitter-gated ion-channel ligand-binding domain"/>
    <property type="match status" value="1"/>
</dbReference>
<dbReference type="InterPro" id="IPR006029">
    <property type="entry name" value="Neurotrans-gated_channel_TM"/>
</dbReference>
<protein>
    <recommendedName>
        <fullName evidence="24">Neur_chan_LBD domain-containing protein</fullName>
    </recommendedName>
</protein>
<keyword evidence="7 18" id="KW-0406">Ion transport</keyword>
<reference evidence="22 23" key="1">
    <citation type="submission" date="2017-06" db="EMBL/GenBank/DDBJ databases">
        <title>A platform for efficient transgenesis in Macrostomum lignano, a flatworm model organism for stem cell research.</title>
        <authorList>
            <person name="Berezikov E."/>
        </authorList>
    </citation>
    <scope>NUCLEOTIDE SEQUENCE [LARGE SCALE GENOMIC DNA]</scope>
    <source>
        <strain evidence="22">DV1</strain>
        <tissue evidence="22">Whole organism</tissue>
    </source>
</reference>
<evidence type="ECO:0000256" key="17">
    <source>
        <dbReference type="ARBA" id="ARBA00034104"/>
    </source>
</evidence>
<dbReference type="GO" id="GO:0034707">
    <property type="term" value="C:chloride channel complex"/>
    <property type="evidence" value="ECO:0007669"/>
    <property type="project" value="UniProtKB-KW"/>
</dbReference>
<evidence type="ECO:0000256" key="1">
    <source>
        <dbReference type="ARBA" id="ARBA00022448"/>
    </source>
</evidence>
<keyword evidence="3 18" id="KW-0812">Transmembrane</keyword>
<accession>A0A267F230</accession>
<evidence type="ECO:0000256" key="2">
    <source>
        <dbReference type="ARBA" id="ARBA00022475"/>
    </source>
</evidence>
<dbReference type="EMBL" id="NIVC01001451">
    <property type="protein sequence ID" value="PAA67811.1"/>
    <property type="molecule type" value="Genomic_DNA"/>
</dbReference>
<dbReference type="InterPro" id="IPR038050">
    <property type="entry name" value="Neuro_actylchol_rec"/>
</dbReference>
<evidence type="ECO:0000256" key="5">
    <source>
        <dbReference type="ARBA" id="ARBA00022989"/>
    </source>
</evidence>
<evidence type="ECO:0000313" key="22">
    <source>
        <dbReference type="EMBL" id="PAA67811.1"/>
    </source>
</evidence>
<keyword evidence="11" id="KW-0869">Chloride channel</keyword>
<evidence type="ECO:0000256" key="3">
    <source>
        <dbReference type="ARBA" id="ARBA00022692"/>
    </source>
</evidence>
<name>A0A267F230_9PLAT</name>
<keyword evidence="12" id="KW-0325">Glycoprotein</keyword>
<dbReference type="GO" id="GO:0005254">
    <property type="term" value="F:chloride channel activity"/>
    <property type="evidence" value="ECO:0007669"/>
    <property type="project" value="UniProtKB-KW"/>
</dbReference>
<evidence type="ECO:0000256" key="14">
    <source>
        <dbReference type="ARBA" id="ARBA00023257"/>
    </source>
</evidence>
<dbReference type="PROSITE" id="PS00236">
    <property type="entry name" value="NEUROTR_ION_CHANNEL"/>
    <property type="match status" value="1"/>
</dbReference>
<dbReference type="Pfam" id="PF02932">
    <property type="entry name" value="Neur_chan_memb"/>
    <property type="match status" value="1"/>
</dbReference>
<sequence length="525" mass="59748">MRPSLLMLLLVLQQLLPVEGGSQAAKELRNPHDMQTAIAGLNSTRDQVTYLLDSLLKGYDKSLRPVMKEAGATVITSYINIRSMGPISELHMDYALDLYFRQRWQDPRLRYDMFNISNNMSAGLILSMRMLDNIWKPDTYFINGKGSYMHTLTTPNKLIRLHPNGEILYSMRLTVKASCPMQLRYFPMDEQICPLIFGSYGYPSSDILYRWKQVTTGIERSPVVISTNVTLSQFNLTTSPEVRRHFRITRRGNFSVLSVYFHLVRHTGFFIIQVYLPCSLLVVLSWVSFWINREATADRVSLGITAVLTLTTLCHDSRQDLPRVGYATALDYFIVTCYSFLIGSIVEFACVHHFTKFGYGEPALEDDDDDDFDYDDDRDAGYQPSASEDEGGAFDANNGCSGGQRHDLMGRRSLNIETSPVGRRSVLCMGQTVAKRARKRAGLLERLLRCLRQAVGCLKGPNKRRQRRRLARINSVSRIDQISKVVFPTAFTAINLLYWLTYLKRIRFAAGDHLVGRGELHDSIV</sequence>
<dbReference type="GO" id="GO:0045211">
    <property type="term" value="C:postsynaptic membrane"/>
    <property type="evidence" value="ECO:0007669"/>
    <property type="project" value="UniProtKB-SubCell"/>
</dbReference>
<evidence type="ECO:0000256" key="10">
    <source>
        <dbReference type="ARBA" id="ARBA00023170"/>
    </source>
</evidence>
<keyword evidence="23" id="KW-1185">Reference proteome</keyword>
<dbReference type="InterPro" id="IPR036734">
    <property type="entry name" value="Neur_chan_lig-bd_sf"/>
</dbReference>
<evidence type="ECO:0000256" key="18">
    <source>
        <dbReference type="RuleBase" id="RU000687"/>
    </source>
</evidence>
<dbReference type="InterPro" id="IPR006201">
    <property type="entry name" value="Neur_channel"/>
</dbReference>
<evidence type="ECO:0000256" key="6">
    <source>
        <dbReference type="ARBA" id="ARBA00023018"/>
    </source>
</evidence>
<feature type="domain" description="Neurotransmitter-gated ion-channel ligand-binding" evidence="20">
    <location>
        <begin position="50"/>
        <end position="266"/>
    </location>
</feature>
<feature type="domain" description="Neurotransmitter-gated ion-channel transmembrane" evidence="21">
    <location>
        <begin position="274"/>
        <end position="355"/>
    </location>
</feature>
<dbReference type="PANTHER" id="PTHR18945">
    <property type="entry name" value="NEUROTRANSMITTER GATED ION CHANNEL"/>
    <property type="match status" value="1"/>
</dbReference>
<organism evidence="22 23">
    <name type="scientific">Macrostomum lignano</name>
    <dbReference type="NCBI Taxonomy" id="282301"/>
    <lineage>
        <taxon>Eukaryota</taxon>
        <taxon>Metazoa</taxon>
        <taxon>Spiralia</taxon>
        <taxon>Lophotrochozoa</taxon>
        <taxon>Platyhelminthes</taxon>
        <taxon>Rhabditophora</taxon>
        <taxon>Macrostomorpha</taxon>
        <taxon>Macrostomida</taxon>
        <taxon>Macrostomidae</taxon>
        <taxon>Macrostomum</taxon>
    </lineage>
</organism>
<keyword evidence="14" id="KW-0628">Postsynaptic cell membrane</keyword>
<keyword evidence="15" id="KW-1071">Ligand-gated ion channel</keyword>
<dbReference type="Proteomes" id="UP000215902">
    <property type="component" value="Unassembled WGS sequence"/>
</dbReference>
<comment type="similarity">
    <text evidence="18">Belongs to the ligand-gated ion channel (TC 1.A.9) family.</text>
</comment>
<dbReference type="NCBIfam" id="TIGR00860">
    <property type="entry name" value="LIC"/>
    <property type="match status" value="1"/>
</dbReference>